<accession>Q981Z5</accession>
<keyword evidence="2" id="KW-1133">Transmembrane helix</keyword>
<feature type="region of interest" description="Disordered" evidence="1">
    <location>
        <begin position="282"/>
        <end position="302"/>
    </location>
</feature>
<keyword evidence="2" id="KW-0472">Membrane</keyword>
<keyword evidence="3" id="KW-0614">Plasmid</keyword>
<dbReference type="Proteomes" id="UP000000552">
    <property type="component" value="Plasmid pMLa"/>
</dbReference>
<keyword evidence="2" id="KW-0812">Transmembrane</keyword>
<dbReference type="AlphaFoldDB" id="Q981Z5"/>
<name>Q981Z5_RHILO</name>
<evidence type="ECO:0000313" key="4">
    <source>
        <dbReference type="Proteomes" id="UP000000552"/>
    </source>
</evidence>
<geneLocation type="plasmid" evidence="3 4">
    <name>pMLa</name>
</geneLocation>
<evidence type="ECO:0000313" key="3">
    <source>
        <dbReference type="EMBL" id="BAB54564.1"/>
    </source>
</evidence>
<proteinExistence type="predicted"/>
<dbReference type="KEGG" id="mlo:mll9172"/>
<reference evidence="3 4" key="1">
    <citation type="journal article" date="2000" name="DNA Res.">
        <title>Complete genome structure of the nitrogen-fixing symbiotic bacterium Mesorhizobium loti.</title>
        <authorList>
            <person name="Kaneko T."/>
            <person name="Nakamura Y."/>
            <person name="Sato S."/>
            <person name="Asamizu E."/>
            <person name="Kato T."/>
            <person name="Sasamoto S."/>
            <person name="Watanabe A."/>
            <person name="Idesawa K."/>
            <person name="Ishikawa A."/>
            <person name="Kawashima K."/>
            <person name="Kimura T."/>
            <person name="Kishida Y."/>
            <person name="Kiyokawa C."/>
            <person name="Kohara M."/>
            <person name="Matsumoto M."/>
            <person name="Matsuno A."/>
            <person name="Mochizuki Y."/>
            <person name="Nakayama S."/>
            <person name="Nakazaki N."/>
            <person name="Shimpo S."/>
            <person name="Sugimoto M."/>
            <person name="Takeuchi C."/>
            <person name="Yamada M."/>
            <person name="Tabata S."/>
        </authorList>
    </citation>
    <scope>NUCLEOTIDE SEQUENCE [LARGE SCALE GENOMIC DNA]</scope>
    <source>
        <strain evidence="4">LMG 29417 / CECT 9101 / MAFF 303099</strain>
        <plasmid evidence="3 4">pMLa</plasmid>
    </source>
</reference>
<dbReference type="HOGENOM" id="CLU_598358_0_0_5"/>
<dbReference type="EMBL" id="BA000013">
    <property type="protein sequence ID" value="BAB54564.1"/>
    <property type="molecule type" value="Genomic_DNA"/>
</dbReference>
<feature type="region of interest" description="Disordered" evidence="1">
    <location>
        <begin position="166"/>
        <end position="193"/>
    </location>
</feature>
<feature type="compositionally biased region" description="Basic and acidic residues" evidence="1">
    <location>
        <begin position="290"/>
        <end position="302"/>
    </location>
</feature>
<feature type="transmembrane region" description="Helical" evidence="2">
    <location>
        <begin position="200"/>
        <end position="222"/>
    </location>
</feature>
<evidence type="ECO:0000256" key="1">
    <source>
        <dbReference type="SAM" id="MobiDB-lite"/>
    </source>
</evidence>
<sequence length="457" mass="49663">MRPSRGPDARAAGTRQMSQFVATTTLSLMRSLGSTAERSVHRMQALLSREFPNGIGLELAEPVPRKDGTGIDWYTEREDPLVRLTDLPAETADFYKARLQHSVQAVLRAAAAHDSRGDTTARSTATALRNAVTFPGDENVWISGGSGRGDGMLVLTAWGYERHDAETSGGGEISGKTDRIPIADNIKPPPARPGGRSWRWLAASLLWLIPIALAGATAWLLLPACGVSLPFGLTAFGKGGGAYCALVAPPPTVDQESLHTQELMAEAAVLEEQLRRHLNSCVRTPPQSDVSKDMDKKLDDRKGQTGKLQVTLTWHTRDDLDLIAECPGGTLGWNDKGPGICGDGIKDVDSNRFRRENVSSEPVENIFWQKDIPAGSYVFEVNPTSIDLEGNPTKEIPFEIRFRYNDKEKVCLGSASSATGGDGKQKSIKWNLGDPLPECNFMTADVHACKKKSECKQ</sequence>
<organism evidence="3 4">
    <name type="scientific">Mesorhizobium japonicum (strain LMG 29417 / CECT 9101 / MAFF 303099)</name>
    <name type="common">Mesorhizobium loti (strain MAFF 303099)</name>
    <dbReference type="NCBI Taxonomy" id="266835"/>
    <lineage>
        <taxon>Bacteria</taxon>
        <taxon>Pseudomonadati</taxon>
        <taxon>Pseudomonadota</taxon>
        <taxon>Alphaproteobacteria</taxon>
        <taxon>Hyphomicrobiales</taxon>
        <taxon>Phyllobacteriaceae</taxon>
        <taxon>Mesorhizobium</taxon>
    </lineage>
</organism>
<gene>
    <name evidence="3" type="ordered locus">mll9172</name>
</gene>
<evidence type="ECO:0000256" key="2">
    <source>
        <dbReference type="SAM" id="Phobius"/>
    </source>
</evidence>
<protein>
    <submittedName>
        <fullName evidence="3">Mll9172 protein</fullName>
    </submittedName>
</protein>